<evidence type="ECO:0000256" key="4">
    <source>
        <dbReference type="ARBA" id="ARBA00023163"/>
    </source>
</evidence>
<dbReference type="PANTHER" id="PTHR30537:SF1">
    <property type="entry name" value="HTH-TYPE TRANSCRIPTIONAL REGULATOR PGRR"/>
    <property type="match status" value="1"/>
</dbReference>
<name>A0A060DSM0_9PROT</name>
<dbReference type="Gene3D" id="1.10.10.10">
    <property type="entry name" value="Winged helix-like DNA-binding domain superfamily/Winged helix DNA-binding domain"/>
    <property type="match status" value="1"/>
</dbReference>
<dbReference type="GO" id="GO:0003700">
    <property type="term" value="F:DNA-binding transcription factor activity"/>
    <property type="evidence" value="ECO:0007669"/>
    <property type="project" value="InterPro"/>
</dbReference>
<accession>A0A060DSM0</accession>
<geneLocation type="plasmid" evidence="6 8">
    <name>AbAZ39_p1</name>
</geneLocation>
<keyword evidence="9" id="KW-1185">Reference proteome</keyword>
<feature type="domain" description="HTH lysR-type" evidence="5">
    <location>
        <begin position="4"/>
        <end position="61"/>
    </location>
</feature>
<dbReference type="InterPro" id="IPR036388">
    <property type="entry name" value="WH-like_DNA-bd_sf"/>
</dbReference>
<dbReference type="InterPro" id="IPR005119">
    <property type="entry name" value="LysR_subst-bd"/>
</dbReference>
<dbReference type="SUPFAM" id="SSF53850">
    <property type="entry name" value="Periplasmic binding protein-like II"/>
    <property type="match status" value="1"/>
</dbReference>
<dbReference type="RefSeq" id="WP_040135487.1">
    <property type="nucleotide sequence ID" value="NZ_CP007794.1"/>
</dbReference>
<dbReference type="AlphaFoldDB" id="A0A060DSM0"/>
<gene>
    <name evidence="6" type="ORF">ABAZ39_18395</name>
    <name evidence="7" type="ORF">ACJ41P_29700</name>
</gene>
<dbReference type="PANTHER" id="PTHR30537">
    <property type="entry name" value="HTH-TYPE TRANSCRIPTIONAL REGULATOR"/>
    <property type="match status" value="1"/>
</dbReference>
<dbReference type="PROSITE" id="PS50931">
    <property type="entry name" value="HTH_LYSR"/>
    <property type="match status" value="1"/>
</dbReference>
<dbReference type="Pfam" id="PF00126">
    <property type="entry name" value="HTH_1"/>
    <property type="match status" value="1"/>
</dbReference>
<evidence type="ECO:0000256" key="2">
    <source>
        <dbReference type="ARBA" id="ARBA00023015"/>
    </source>
</evidence>
<dbReference type="EMBL" id="CP007794">
    <property type="protein sequence ID" value="AIB13909.1"/>
    <property type="molecule type" value="Genomic_DNA"/>
</dbReference>
<keyword evidence="4" id="KW-0804">Transcription</keyword>
<keyword evidence="6" id="KW-0614">Plasmid</keyword>
<dbReference type="Proteomes" id="UP001628281">
    <property type="component" value="Unassembled WGS sequence"/>
</dbReference>
<dbReference type="GO" id="GO:0043565">
    <property type="term" value="F:sequence-specific DNA binding"/>
    <property type="evidence" value="ECO:0007669"/>
    <property type="project" value="TreeGrafter"/>
</dbReference>
<evidence type="ECO:0000313" key="6">
    <source>
        <dbReference type="EMBL" id="AIB13909.1"/>
    </source>
</evidence>
<evidence type="ECO:0000259" key="5">
    <source>
        <dbReference type="PROSITE" id="PS50931"/>
    </source>
</evidence>
<evidence type="ECO:0000313" key="8">
    <source>
        <dbReference type="Proteomes" id="UP000027186"/>
    </source>
</evidence>
<dbReference type="InterPro" id="IPR000847">
    <property type="entry name" value="LysR_HTH_N"/>
</dbReference>
<dbReference type="SUPFAM" id="SSF46785">
    <property type="entry name" value="Winged helix' DNA-binding domain"/>
    <property type="match status" value="1"/>
</dbReference>
<comment type="similarity">
    <text evidence="1">Belongs to the LysR transcriptional regulatory family.</text>
</comment>
<dbReference type="Proteomes" id="UP000027186">
    <property type="component" value="Plasmid AbAZ39_p1"/>
</dbReference>
<protein>
    <submittedName>
        <fullName evidence="6 7">Transcriptional regulator</fullName>
    </submittedName>
</protein>
<dbReference type="FunFam" id="1.10.10.10:FF:000001">
    <property type="entry name" value="LysR family transcriptional regulator"/>
    <property type="match status" value="1"/>
</dbReference>
<organism evidence="6 8">
    <name type="scientific">Azospirillum argentinense</name>
    <dbReference type="NCBI Taxonomy" id="2970906"/>
    <lineage>
        <taxon>Bacteria</taxon>
        <taxon>Pseudomonadati</taxon>
        <taxon>Pseudomonadota</taxon>
        <taxon>Alphaproteobacteria</taxon>
        <taxon>Rhodospirillales</taxon>
        <taxon>Azospirillaceae</taxon>
        <taxon>Azospirillum</taxon>
    </lineage>
</organism>
<dbReference type="InterPro" id="IPR058163">
    <property type="entry name" value="LysR-type_TF_proteobact-type"/>
</dbReference>
<reference evidence="6 8" key="1">
    <citation type="journal article" date="2014" name="Genome Announc.">
        <title>Complete Genome Sequence of the Model Rhizosphere Strain Azospirillum brasilense Az39, Successfully Applied in Agriculture.</title>
        <authorList>
            <person name="Rivera D."/>
            <person name="Revale S."/>
            <person name="Molina R."/>
            <person name="Gualpa J."/>
            <person name="Puente M."/>
            <person name="Maroniche G."/>
            <person name="Paris G."/>
            <person name="Baker D."/>
            <person name="Clavijo B."/>
            <person name="McLay K."/>
            <person name="Spaepen S."/>
            <person name="Perticari A."/>
            <person name="Vazquez M."/>
            <person name="Wisniewski-Dye F."/>
            <person name="Watkins C."/>
            <person name="Martinez-Abarca F."/>
            <person name="Vanderleyden J."/>
            <person name="Cassan F."/>
        </authorList>
    </citation>
    <scope>NUCLEOTIDE SEQUENCE [LARGE SCALE GENOMIC DNA]</scope>
    <source>
        <strain evidence="6 8">Az39</strain>
        <plasmid evidence="6">AbAZ39_p1</plasmid>
    </source>
</reference>
<dbReference type="KEGG" id="abq:ABAZ39_18395"/>
<dbReference type="Gene3D" id="3.40.190.290">
    <property type="match status" value="1"/>
</dbReference>
<proteinExistence type="inferred from homology"/>
<evidence type="ECO:0000256" key="3">
    <source>
        <dbReference type="ARBA" id="ARBA00023125"/>
    </source>
</evidence>
<dbReference type="InterPro" id="IPR036390">
    <property type="entry name" value="WH_DNA-bd_sf"/>
</dbReference>
<dbReference type="CDD" id="cd08474">
    <property type="entry name" value="PBP2_CrgA_like_5"/>
    <property type="match status" value="1"/>
</dbReference>
<evidence type="ECO:0000256" key="1">
    <source>
        <dbReference type="ARBA" id="ARBA00009437"/>
    </source>
</evidence>
<dbReference type="Pfam" id="PF03466">
    <property type="entry name" value="LysR_substrate"/>
    <property type="match status" value="1"/>
</dbReference>
<evidence type="ECO:0000313" key="7">
    <source>
        <dbReference type="EMBL" id="MFL7905338.1"/>
    </source>
</evidence>
<reference evidence="7 9" key="2">
    <citation type="submission" date="2024-11" db="EMBL/GenBank/DDBJ databases">
        <title>Draft genome sequences of two bacteria associated to sugarcane roots in Colombia.</title>
        <authorList>
            <person name="Pardo-Diaz S."/>
            <person name="Masmela-Mendoza J."/>
            <person name="Delgadillo-Duran P."/>
            <person name="Bautista E.J."/>
            <person name="Rojas-Tapias D.F."/>
        </authorList>
    </citation>
    <scope>NUCLEOTIDE SEQUENCE [LARGE SCALE GENOMIC DNA]</scope>
    <source>
        <strain evidence="7 9">Ap18</strain>
    </source>
</reference>
<keyword evidence="3" id="KW-0238">DNA-binding</keyword>
<dbReference type="GO" id="GO:0006351">
    <property type="term" value="P:DNA-templated transcription"/>
    <property type="evidence" value="ECO:0007669"/>
    <property type="project" value="TreeGrafter"/>
</dbReference>
<dbReference type="EMBL" id="JBJLSN010000075">
    <property type="protein sequence ID" value="MFL7905338.1"/>
    <property type="molecule type" value="Genomic_DNA"/>
</dbReference>
<keyword evidence="2" id="KW-0805">Transcription regulation</keyword>
<evidence type="ECO:0000313" key="9">
    <source>
        <dbReference type="Proteomes" id="UP001628281"/>
    </source>
</evidence>
<sequence>MDDTDLRDLQAFAAVARHRSFRRAALEQRVSVSSLSQRMRELEEHLGVRLLNRTTRSVAPTEAGEQLLRRLEPALGEVAGALSDLRERQGRPAGRLRINAPAPAVDLVLAPMVTPFLTRFPDVELEITVDIALIDIVAQGYDAGVRYEEHLAQDMIAVPLGPPQRFVLCAAPSVLDRFGVPERPEDLLGKPSVSTVYASGAHPPWEFEKDGRIVRIQPGGPFHAGHTGIQLRAALDGLGFLMTFDEYVREHIAAGRLVAVLEDWSQSFPGPFLYYPSRRQPPASLRAFLDFLKDWRRQAATP</sequence>